<dbReference type="RefSeq" id="WP_142533191.1">
    <property type="nucleotide sequence ID" value="NZ_FXTB01000004.1"/>
</dbReference>
<evidence type="ECO:0000256" key="7">
    <source>
        <dbReference type="PIRSR" id="PIRSR038994-3"/>
    </source>
</evidence>
<feature type="active site" description="Proton donor/acceptor" evidence="6">
    <location>
        <position position="271"/>
    </location>
</feature>
<dbReference type="InterPro" id="IPR011059">
    <property type="entry name" value="Metal-dep_hydrolase_composite"/>
</dbReference>
<dbReference type="Gene3D" id="2.30.40.10">
    <property type="entry name" value="Urease, subunit C, domain 1"/>
    <property type="match status" value="1"/>
</dbReference>
<dbReference type="NCBIfam" id="TIGR00221">
    <property type="entry name" value="nagA"/>
    <property type="match status" value="1"/>
</dbReference>
<dbReference type="PANTHER" id="PTHR11113">
    <property type="entry name" value="N-ACETYLGLUCOSAMINE-6-PHOSPHATE DEACETYLASE"/>
    <property type="match status" value="1"/>
</dbReference>
<dbReference type="Pfam" id="PF01979">
    <property type="entry name" value="Amidohydro_1"/>
    <property type="match status" value="1"/>
</dbReference>
<dbReference type="Gene3D" id="3.20.20.140">
    <property type="entry name" value="Metal-dependent hydrolases"/>
    <property type="match status" value="1"/>
</dbReference>
<dbReference type="GO" id="GO:0046872">
    <property type="term" value="F:metal ion binding"/>
    <property type="evidence" value="ECO:0007669"/>
    <property type="project" value="UniProtKB-KW"/>
</dbReference>
<feature type="binding site" evidence="7">
    <location>
        <position position="193"/>
    </location>
    <ligand>
        <name>Zn(2+)</name>
        <dbReference type="ChEBI" id="CHEBI:29105"/>
    </ligand>
</feature>
<evidence type="ECO:0000256" key="6">
    <source>
        <dbReference type="PIRSR" id="PIRSR038994-1"/>
    </source>
</evidence>
<dbReference type="PIRSF" id="PIRSF038994">
    <property type="entry name" value="NagA"/>
    <property type="match status" value="1"/>
</dbReference>
<reference evidence="9 10" key="1">
    <citation type="submission" date="2017-05" db="EMBL/GenBank/DDBJ databases">
        <authorList>
            <person name="Varghese N."/>
            <person name="Submissions S."/>
        </authorList>
    </citation>
    <scope>NUCLEOTIDE SEQUENCE [LARGE SCALE GENOMIC DNA]</scope>
    <source>
        <strain evidence="9 10">DSM 27040</strain>
    </source>
</reference>
<dbReference type="Proteomes" id="UP000319040">
    <property type="component" value="Unassembled WGS sequence"/>
</dbReference>
<feature type="domain" description="Amidohydrolase-related" evidence="8">
    <location>
        <begin position="52"/>
        <end position="364"/>
    </location>
</feature>
<evidence type="ECO:0000259" key="8">
    <source>
        <dbReference type="Pfam" id="PF01979"/>
    </source>
</evidence>
<dbReference type="GO" id="GO:0008448">
    <property type="term" value="F:N-acetylglucosamine-6-phosphate deacetylase activity"/>
    <property type="evidence" value="ECO:0007669"/>
    <property type="project" value="InterPro"/>
</dbReference>
<accession>A0A521CZM1</accession>
<name>A0A521CZM1_SACCC</name>
<feature type="binding site" evidence="7">
    <location>
        <position position="213"/>
    </location>
    <ligand>
        <name>Zn(2+)</name>
        <dbReference type="ChEBI" id="CHEBI:29105"/>
    </ligand>
</feature>
<dbReference type="SUPFAM" id="SSF51338">
    <property type="entry name" value="Composite domain of metallo-dependent hydrolases"/>
    <property type="match status" value="1"/>
</dbReference>
<evidence type="ECO:0000256" key="2">
    <source>
        <dbReference type="ARBA" id="ARBA00022723"/>
    </source>
</evidence>
<evidence type="ECO:0000256" key="3">
    <source>
        <dbReference type="ARBA" id="ARBA00022801"/>
    </source>
</evidence>
<dbReference type="EMBL" id="FXTB01000004">
    <property type="protein sequence ID" value="SMO64191.1"/>
    <property type="molecule type" value="Genomic_DNA"/>
</dbReference>
<dbReference type="PANTHER" id="PTHR11113:SF14">
    <property type="entry name" value="N-ACETYLGLUCOSAMINE-6-PHOSPHATE DEACETYLASE"/>
    <property type="match status" value="1"/>
</dbReference>
<protein>
    <submittedName>
        <fullName evidence="9">N-acetylglucosamine 6-phosphate deacetylase</fullName>
    </submittedName>
</protein>
<comment type="cofactor">
    <cofactor evidence="7">
        <name>a divalent metal cation</name>
        <dbReference type="ChEBI" id="CHEBI:60240"/>
    </cofactor>
    <text evidence="7">Binds 1 divalent metal cation per subunit.</text>
</comment>
<evidence type="ECO:0000256" key="1">
    <source>
        <dbReference type="ARBA" id="ARBA00010716"/>
    </source>
</evidence>
<dbReference type="InterPro" id="IPR006680">
    <property type="entry name" value="Amidohydro-rel"/>
</dbReference>
<keyword evidence="10" id="KW-1185">Reference proteome</keyword>
<keyword evidence="3 5" id="KW-0378">Hydrolase</keyword>
<gene>
    <name evidence="9" type="ORF">SAMN06265379_10424</name>
</gene>
<keyword evidence="2 7" id="KW-0479">Metal-binding</keyword>
<keyword evidence="4 5" id="KW-0119">Carbohydrate metabolism</keyword>
<evidence type="ECO:0000256" key="4">
    <source>
        <dbReference type="ARBA" id="ARBA00023277"/>
    </source>
</evidence>
<comment type="similarity">
    <text evidence="1 5">Belongs to the metallo-dependent hydrolases superfamily. NagA family.</text>
</comment>
<evidence type="ECO:0000256" key="5">
    <source>
        <dbReference type="PIRNR" id="PIRNR038994"/>
    </source>
</evidence>
<evidence type="ECO:0000313" key="9">
    <source>
        <dbReference type="EMBL" id="SMO64191.1"/>
    </source>
</evidence>
<evidence type="ECO:0000313" key="10">
    <source>
        <dbReference type="Proteomes" id="UP000319040"/>
    </source>
</evidence>
<dbReference type="InterPro" id="IPR032466">
    <property type="entry name" value="Metal_Hydrolase"/>
</dbReference>
<dbReference type="SUPFAM" id="SSF51556">
    <property type="entry name" value="Metallo-dependent hydrolases"/>
    <property type="match status" value="1"/>
</dbReference>
<dbReference type="InterPro" id="IPR003764">
    <property type="entry name" value="GlcNAc_6-P_deAcase"/>
</dbReference>
<sequence length="374" mass="41713">MNNYKIANGQIVLQDAILQNHSLIVKDKTIVDITTDDDHYSDIETVDAQGAYVTPSLVELHIHGCSHYGFDTVEEADVYEAIEFLKKRGINTFVPTFICDRAIVKRFCNILANSPALQKYIPGIYIEGPFVNINKKGGIIADTIHKPNLDVLKQIIAETRGLLKLMTIAPEMQGNHQVFHHLLQNNIVPCFGHSNATIADVYQTQGHNINITHLFNAMSGISHKTNGLAMLPFIDRNIFFELNGDGVHVNNEILQMCYKHLNHDKLILISDAVISAGLEPGEHDYFGRTVISGKHGVRYKDGNVLMGSQLLINDVLKRFLKLTGAPLHEGIRFASYNPSRLLGISDKKGSIEPGKDADLLLLDRNFNVVRNLNM</sequence>
<feature type="binding site" evidence="7">
    <location>
        <position position="127"/>
    </location>
    <ligand>
        <name>Zn(2+)</name>
        <dbReference type="ChEBI" id="CHEBI:29105"/>
    </ligand>
</feature>
<dbReference type="GO" id="GO:0006046">
    <property type="term" value="P:N-acetylglucosamine catabolic process"/>
    <property type="evidence" value="ECO:0007669"/>
    <property type="project" value="TreeGrafter"/>
</dbReference>
<dbReference type="AlphaFoldDB" id="A0A521CZM1"/>
<organism evidence="9 10">
    <name type="scientific">Saccharicrinis carchari</name>
    <dbReference type="NCBI Taxonomy" id="1168039"/>
    <lineage>
        <taxon>Bacteria</taxon>
        <taxon>Pseudomonadati</taxon>
        <taxon>Bacteroidota</taxon>
        <taxon>Bacteroidia</taxon>
        <taxon>Marinilabiliales</taxon>
        <taxon>Marinilabiliaceae</taxon>
        <taxon>Saccharicrinis</taxon>
    </lineage>
</organism>
<proteinExistence type="inferred from homology"/>
<dbReference type="OrthoDB" id="9776488at2"/>